<dbReference type="Pfam" id="PF11666">
    <property type="entry name" value="DUF2933"/>
    <property type="match status" value="1"/>
</dbReference>
<sequence length="97" mass="10901">MNQQIPNHAHEPKSLWRTRYGIGLLVLGAVAAFFLLTEHRAHVFGALPFLLILACPLMHLFMHRGHGDHGHHRGSEQPRIEAEEPGQPTQTNQGDRS</sequence>
<evidence type="ECO:0000256" key="1">
    <source>
        <dbReference type="SAM" id="MobiDB-lite"/>
    </source>
</evidence>
<keyword evidence="2" id="KW-1133">Transmembrane helix</keyword>
<dbReference type="InterPro" id="IPR021682">
    <property type="entry name" value="DUF2933"/>
</dbReference>
<dbReference type="KEGG" id="acis:CBP35_17100"/>
<proteinExistence type="predicted"/>
<evidence type="ECO:0008006" key="5">
    <source>
        <dbReference type="Google" id="ProtNLM"/>
    </source>
</evidence>
<feature type="region of interest" description="Disordered" evidence="1">
    <location>
        <begin position="65"/>
        <end position="97"/>
    </location>
</feature>
<keyword evidence="2" id="KW-0472">Membrane</keyword>
<gene>
    <name evidence="3" type="ORF">CBP36_01840</name>
</gene>
<keyword evidence="4" id="KW-1185">Reference proteome</keyword>
<dbReference type="AlphaFoldDB" id="A0A240U9H8"/>
<feature type="transmembrane region" description="Helical" evidence="2">
    <location>
        <begin position="20"/>
        <end position="37"/>
    </location>
</feature>
<feature type="compositionally biased region" description="Polar residues" evidence="1">
    <location>
        <begin position="87"/>
        <end position="97"/>
    </location>
</feature>
<evidence type="ECO:0000256" key="2">
    <source>
        <dbReference type="SAM" id="Phobius"/>
    </source>
</evidence>
<name>A0A240U9H8_9BURK</name>
<evidence type="ECO:0000313" key="4">
    <source>
        <dbReference type="Proteomes" id="UP000194440"/>
    </source>
</evidence>
<keyword evidence="2" id="KW-0812">Transmembrane</keyword>
<dbReference type="Proteomes" id="UP000194440">
    <property type="component" value="Chromosome"/>
</dbReference>
<accession>A0A240U9H8</accession>
<feature type="compositionally biased region" description="Basic and acidic residues" evidence="1">
    <location>
        <begin position="65"/>
        <end position="82"/>
    </location>
</feature>
<dbReference type="EMBL" id="CP021366">
    <property type="protein sequence ID" value="ART57766.1"/>
    <property type="molecule type" value="Genomic_DNA"/>
</dbReference>
<reference evidence="3" key="1">
    <citation type="submission" date="2017-05" db="EMBL/GenBank/DDBJ databases">
        <title>Polyphasic characterization of four soil-derived phenanthrene-degrading Acidovorax strains and proposal of Acidovorax phenanthrenivorans sp. nov.</title>
        <authorList>
            <person name="Singleton D."/>
            <person name="Lee J."/>
            <person name="Dickey A.N."/>
            <person name="Stroud A."/>
            <person name="Scholl E.H."/>
            <person name="Wright F.A."/>
            <person name="Aitken M.D."/>
        </authorList>
    </citation>
    <scope>NUCLEOTIDE SEQUENCE</scope>
    <source>
        <strain evidence="3">P4</strain>
    </source>
</reference>
<dbReference type="RefSeq" id="WP_086926355.1">
    <property type="nucleotide sequence ID" value="NZ_CP021362.1"/>
</dbReference>
<feature type="transmembrane region" description="Helical" evidence="2">
    <location>
        <begin position="43"/>
        <end position="62"/>
    </location>
</feature>
<evidence type="ECO:0000313" key="3">
    <source>
        <dbReference type="EMBL" id="ART57766.1"/>
    </source>
</evidence>
<protein>
    <recommendedName>
        <fullName evidence="5">DUF2933 domain-containing protein</fullName>
    </recommendedName>
</protein>
<dbReference type="KEGG" id="acip:CBP36_01840"/>
<organism evidence="3 4">
    <name type="scientific">Acidovorax carolinensis</name>
    <dbReference type="NCBI Taxonomy" id="553814"/>
    <lineage>
        <taxon>Bacteria</taxon>
        <taxon>Pseudomonadati</taxon>
        <taxon>Pseudomonadota</taxon>
        <taxon>Betaproteobacteria</taxon>
        <taxon>Burkholderiales</taxon>
        <taxon>Comamonadaceae</taxon>
        <taxon>Acidovorax</taxon>
    </lineage>
</organism>